<dbReference type="Gene3D" id="3.40.1090.10">
    <property type="entry name" value="Cytosolic phospholipase A2 catalytic domain"/>
    <property type="match status" value="1"/>
</dbReference>
<feature type="domain" description="PNPLA" evidence="3">
    <location>
        <begin position="18"/>
        <end position="265"/>
    </location>
</feature>
<dbReference type="EMBL" id="CP024445">
    <property type="protein sequence ID" value="ATR79905.1"/>
    <property type="molecule type" value="Genomic_DNA"/>
</dbReference>
<gene>
    <name evidence="4" type="ORF">NP7_11155</name>
</gene>
<protein>
    <recommendedName>
        <fullName evidence="3">PNPLA domain-containing protein</fullName>
    </recommendedName>
</protein>
<organism evidence="4 5">
    <name type="scientific">Faucicola osloensis</name>
    <name type="common">Moraxella osloensis</name>
    <dbReference type="NCBI Taxonomy" id="34062"/>
    <lineage>
        <taxon>Bacteria</taxon>
        <taxon>Pseudomonadati</taxon>
        <taxon>Pseudomonadota</taxon>
        <taxon>Gammaproteobacteria</taxon>
        <taxon>Moraxellales</taxon>
        <taxon>Moraxellaceae</taxon>
        <taxon>Faucicola</taxon>
    </lineage>
</organism>
<comment type="caution">
    <text evidence="2">Lacks conserved residue(s) required for the propagation of feature annotation.</text>
</comment>
<dbReference type="GO" id="GO:0006629">
    <property type="term" value="P:lipid metabolic process"/>
    <property type="evidence" value="ECO:0007669"/>
    <property type="project" value="UniProtKB-KW"/>
</dbReference>
<keyword evidence="4" id="KW-0614">Plasmid</keyword>
<reference evidence="5" key="1">
    <citation type="submission" date="2017-10" db="EMBL/GenBank/DDBJ databases">
        <title>Complete genome sequence of Moraxella osloensis NP7 isolated from human skin.</title>
        <authorList>
            <person name="Lee K."/>
            <person name="Lim J.Y."/>
            <person name="Hwang I."/>
        </authorList>
    </citation>
    <scope>NUCLEOTIDE SEQUENCE [LARGE SCALE GENOMIC DNA]</scope>
    <source>
        <strain evidence="5">NP7</strain>
        <plasmid evidence="5">pnp7-2</plasmid>
    </source>
</reference>
<evidence type="ECO:0000313" key="4">
    <source>
        <dbReference type="EMBL" id="ATR79905.1"/>
    </source>
</evidence>
<dbReference type="AlphaFoldDB" id="A0A2D2LXY9"/>
<dbReference type="Proteomes" id="UP000229340">
    <property type="component" value="Plasmid pNP7-2"/>
</dbReference>
<geneLocation type="plasmid" evidence="5">
    <name>pnp7-2</name>
</geneLocation>
<dbReference type="RefSeq" id="WP_100271231.1">
    <property type="nucleotide sequence ID" value="NZ_CP024445.1"/>
</dbReference>
<name>A0A2D2LXY9_FAUOS</name>
<keyword evidence="1" id="KW-0443">Lipid metabolism</keyword>
<evidence type="ECO:0000256" key="2">
    <source>
        <dbReference type="PROSITE-ProRule" id="PRU01161"/>
    </source>
</evidence>
<dbReference type="SUPFAM" id="SSF52151">
    <property type="entry name" value="FabD/lysophospholipase-like"/>
    <property type="match status" value="1"/>
</dbReference>
<accession>A0A2D2LXY9</accession>
<sequence length="373" mass="41946">MSEVPAVVRQTKPFNTAVLFSGGGLRFGYYLGMYQALCEQAKTPDIILASCGGAFVAGLLEVTGGDSEQAFERLQSRECYDMLCRITPKPPEQVTGHALPALQRLIVSQAWQLAKNSPLNVIKRRPMLPNKILDILAHQSIAKIKDESADNPLWPWQPSQQRAIINSLVIASRLYNDNAAHQWQVVLRCSKQALASEIEKLSLLNALAPYQPDTIHSSHWVTADMPLAVAVRASVSDMYYLPPLTWQSHLLMGGVLNLTPIELACELAHEVYAETKANYDRLLAEPAIYSTFGFLANQRLAHVHQYQTLDSEIHWIETADNAKHIRPAMAKKLQLRQGYIDVKRPDYATFQAIMREQYDYGYERTIAKLRESS</sequence>
<evidence type="ECO:0000313" key="5">
    <source>
        <dbReference type="Proteomes" id="UP000229340"/>
    </source>
</evidence>
<dbReference type="InterPro" id="IPR002641">
    <property type="entry name" value="PNPLA_dom"/>
</dbReference>
<dbReference type="PROSITE" id="PS51635">
    <property type="entry name" value="PNPLA"/>
    <property type="match status" value="1"/>
</dbReference>
<evidence type="ECO:0000256" key="1">
    <source>
        <dbReference type="ARBA" id="ARBA00023098"/>
    </source>
</evidence>
<evidence type="ECO:0000259" key="3">
    <source>
        <dbReference type="PROSITE" id="PS51635"/>
    </source>
</evidence>
<proteinExistence type="predicted"/>
<dbReference type="Pfam" id="PF01734">
    <property type="entry name" value="Patatin"/>
    <property type="match status" value="1"/>
</dbReference>
<dbReference type="InterPro" id="IPR016035">
    <property type="entry name" value="Acyl_Trfase/lysoPLipase"/>
</dbReference>